<feature type="region of interest" description="Disordered" evidence="1">
    <location>
        <begin position="1"/>
        <end position="27"/>
    </location>
</feature>
<feature type="transmembrane region" description="Helical" evidence="2">
    <location>
        <begin position="101"/>
        <end position="120"/>
    </location>
</feature>
<feature type="transmembrane region" description="Helical" evidence="2">
    <location>
        <begin position="328"/>
        <end position="345"/>
    </location>
</feature>
<dbReference type="AlphaFoldDB" id="A0A2N3KZI9"/>
<protein>
    <recommendedName>
        <fullName evidence="5">Polysaccharide biosynthesis protein</fullName>
    </recommendedName>
</protein>
<gene>
    <name evidence="3" type="ORF">COO20_01855</name>
</gene>
<keyword evidence="2" id="KW-0472">Membrane</keyword>
<feature type="transmembrane region" description="Helical" evidence="2">
    <location>
        <begin position="382"/>
        <end position="403"/>
    </location>
</feature>
<comment type="caution">
    <text evidence="3">The sequence shown here is derived from an EMBL/GenBank/DDBJ whole genome shotgun (WGS) entry which is preliminary data.</text>
</comment>
<evidence type="ECO:0000313" key="4">
    <source>
        <dbReference type="Proteomes" id="UP000233597"/>
    </source>
</evidence>
<organism evidence="3 4">
    <name type="scientific">Thalassospira marina</name>
    <dbReference type="NCBI Taxonomy" id="2048283"/>
    <lineage>
        <taxon>Bacteria</taxon>
        <taxon>Pseudomonadati</taxon>
        <taxon>Pseudomonadota</taxon>
        <taxon>Alphaproteobacteria</taxon>
        <taxon>Rhodospirillales</taxon>
        <taxon>Thalassospiraceae</taxon>
        <taxon>Thalassospira</taxon>
    </lineage>
</organism>
<keyword evidence="2" id="KW-0812">Transmembrane</keyword>
<proteinExistence type="predicted"/>
<feature type="transmembrane region" description="Helical" evidence="2">
    <location>
        <begin position="154"/>
        <end position="174"/>
    </location>
</feature>
<reference evidence="3 4" key="1">
    <citation type="submission" date="2017-09" db="EMBL/GenBank/DDBJ databases">
        <title>Biodiversity and function of Thalassospira species in the particle-attached aromatic-hydrocarbon-degrading consortia from the surface seawater of the South China Sea.</title>
        <authorList>
            <person name="Dong C."/>
            <person name="Liu R."/>
            <person name="Shao Z."/>
        </authorList>
    </citation>
    <scope>NUCLEOTIDE SEQUENCE [LARGE SCALE GENOMIC DNA]</scope>
    <source>
        <strain evidence="3 4">CSC1P2</strain>
    </source>
</reference>
<evidence type="ECO:0008006" key="5">
    <source>
        <dbReference type="Google" id="ProtNLM"/>
    </source>
</evidence>
<feature type="transmembrane region" description="Helical" evidence="2">
    <location>
        <begin position="180"/>
        <end position="202"/>
    </location>
</feature>
<feature type="transmembrane region" description="Helical" evidence="2">
    <location>
        <begin position="33"/>
        <end position="55"/>
    </location>
</feature>
<evidence type="ECO:0000256" key="2">
    <source>
        <dbReference type="SAM" id="Phobius"/>
    </source>
</evidence>
<evidence type="ECO:0000313" key="3">
    <source>
        <dbReference type="EMBL" id="PKR55984.1"/>
    </source>
</evidence>
<accession>A0A2N3KZI9</accession>
<keyword evidence="2" id="KW-1133">Transmembrane helix</keyword>
<dbReference type="Proteomes" id="UP000233597">
    <property type="component" value="Unassembled WGS sequence"/>
</dbReference>
<dbReference type="EMBL" id="NWTK01000001">
    <property type="protein sequence ID" value="PKR55984.1"/>
    <property type="molecule type" value="Genomic_DNA"/>
</dbReference>
<evidence type="ECO:0000256" key="1">
    <source>
        <dbReference type="SAM" id="MobiDB-lite"/>
    </source>
</evidence>
<feature type="transmembrane region" description="Helical" evidence="2">
    <location>
        <begin position="232"/>
        <end position="252"/>
    </location>
</feature>
<feature type="transmembrane region" description="Helical" evidence="2">
    <location>
        <begin position="357"/>
        <end position="376"/>
    </location>
</feature>
<name>A0A2N3KZI9_9PROT</name>
<feature type="compositionally biased region" description="Pro residues" evidence="1">
    <location>
        <begin position="12"/>
        <end position="23"/>
    </location>
</feature>
<dbReference type="OrthoDB" id="7366862at2"/>
<sequence>MDESTSLFRPSPENPPVKPPQTKPAPKHIDRHAPLWMIASNILNRAGGFIILVVLGHGFSPDLLARYFAALVSISVAVSLTQAGCGPLLVRLAQYRQWRSISFIVAIRMTVALIAIAWIAPQLPPIAWPVLIMPFAAAISPDWLVSARLQFNKILFVGAFGQLAGLGVAFYATQLASAPSWLYATAPAISAASCVASFWFAFTKSSAAAPAPTTVPHPKPAGSLPVKIWPQLIAFTLLAGLLPNIDMALLPATLPQAQQDALLLVHRLLLLAAAMISAISGVLFAQNRHVGRWDFWLILPAISMALVLLAAPHIALELLFGHSHNNEVGLVRIASFWPLLLALVTRQILLLQERSGYLGTMCIAGIIIVAGAALIAMCDSAIGIMVAMNVKLAVLASILYLAARFGPSRGKSSCRT</sequence>
<feature type="transmembrane region" description="Helical" evidence="2">
    <location>
        <begin position="67"/>
        <end position="89"/>
    </location>
</feature>
<feature type="transmembrane region" description="Helical" evidence="2">
    <location>
        <begin position="126"/>
        <end position="145"/>
    </location>
</feature>
<feature type="transmembrane region" description="Helical" evidence="2">
    <location>
        <begin position="296"/>
        <end position="316"/>
    </location>
</feature>
<dbReference type="RefSeq" id="WP_101263972.1">
    <property type="nucleotide sequence ID" value="NZ_NWTK01000001.1"/>
</dbReference>
<feature type="transmembrane region" description="Helical" evidence="2">
    <location>
        <begin position="264"/>
        <end position="284"/>
    </location>
</feature>